<feature type="transmembrane region" description="Helical" evidence="2">
    <location>
        <begin position="82"/>
        <end position="103"/>
    </location>
</feature>
<feature type="compositionally biased region" description="Basic and acidic residues" evidence="1">
    <location>
        <begin position="232"/>
        <end position="246"/>
    </location>
</feature>
<protein>
    <recommendedName>
        <fullName evidence="5">Trp biosynthesis-associated membrane protein</fullName>
    </recommendedName>
</protein>
<evidence type="ECO:0000256" key="2">
    <source>
        <dbReference type="SAM" id="Phobius"/>
    </source>
</evidence>
<feature type="compositionally biased region" description="Low complexity" evidence="1">
    <location>
        <begin position="168"/>
        <end position="191"/>
    </location>
</feature>
<feature type="region of interest" description="Disordered" evidence="1">
    <location>
        <begin position="168"/>
        <end position="246"/>
    </location>
</feature>
<keyword evidence="2" id="KW-1133">Transmembrane helix</keyword>
<sequence>MSTTTPRWGRKGTVIMGTVLLAALAFGTTTRTWLNVTLPATGVVTPDVAVSGSDAATAVTAFAVVGVAAALAAGIAGRIARWIIAVIVTVSGVGVAVSSYRIISDPLQGAAGAIGKAIGVSSAEGTVAELTAMPYAAVVIGILIALAGIWLALAGRYWTTSRRYAPAAEPGAAGTDAGTTDAGTDGAGTDAPDTDARRTGSAAGSRPGTTAAAPADPGKDSAAGPPVDEIDSWDRLTRGEDPTDTK</sequence>
<dbReference type="AlphaFoldDB" id="A0A5N6MH34"/>
<dbReference type="RefSeq" id="WP_152272284.1">
    <property type="nucleotide sequence ID" value="NZ_VTFX01000004.1"/>
</dbReference>
<dbReference type="Proteomes" id="UP000326852">
    <property type="component" value="Unassembled WGS sequence"/>
</dbReference>
<evidence type="ECO:0000256" key="1">
    <source>
        <dbReference type="SAM" id="MobiDB-lite"/>
    </source>
</evidence>
<proteinExistence type="predicted"/>
<accession>A0A5N6MH34</accession>
<dbReference type="EMBL" id="VTFX01000004">
    <property type="protein sequence ID" value="KAD3633055.1"/>
    <property type="molecule type" value="Genomic_DNA"/>
</dbReference>
<keyword evidence="4" id="KW-1185">Reference proteome</keyword>
<dbReference type="InterPro" id="IPR019051">
    <property type="entry name" value="Trp_biosyn_TM_oprn/chp"/>
</dbReference>
<keyword evidence="2" id="KW-0812">Transmembrane</keyword>
<name>A0A5N6MH34_9MICC</name>
<evidence type="ECO:0000313" key="3">
    <source>
        <dbReference type="EMBL" id="KAD3633055.1"/>
    </source>
</evidence>
<feature type="transmembrane region" description="Helical" evidence="2">
    <location>
        <begin position="12"/>
        <end position="34"/>
    </location>
</feature>
<dbReference type="Pfam" id="PF09534">
    <property type="entry name" value="Trp_oprn_chp"/>
    <property type="match status" value="1"/>
</dbReference>
<gene>
    <name evidence="3" type="ORF">GD627_09430</name>
</gene>
<evidence type="ECO:0008006" key="5">
    <source>
        <dbReference type="Google" id="ProtNLM"/>
    </source>
</evidence>
<feature type="transmembrane region" description="Helical" evidence="2">
    <location>
        <begin position="132"/>
        <end position="153"/>
    </location>
</feature>
<keyword evidence="2" id="KW-0472">Membrane</keyword>
<comment type="caution">
    <text evidence="3">The sequence shown here is derived from an EMBL/GenBank/DDBJ whole genome shotgun (WGS) entry which is preliminary data.</text>
</comment>
<organism evidence="3 4">
    <name type="scientific">Arthrobacter yangruifuii</name>
    <dbReference type="NCBI Taxonomy" id="2606616"/>
    <lineage>
        <taxon>Bacteria</taxon>
        <taxon>Bacillati</taxon>
        <taxon>Actinomycetota</taxon>
        <taxon>Actinomycetes</taxon>
        <taxon>Micrococcales</taxon>
        <taxon>Micrococcaceae</taxon>
        <taxon>Arthrobacter</taxon>
    </lineage>
</organism>
<feature type="transmembrane region" description="Helical" evidence="2">
    <location>
        <begin position="54"/>
        <end position="75"/>
    </location>
</feature>
<feature type="compositionally biased region" description="Low complexity" evidence="1">
    <location>
        <begin position="207"/>
        <end position="216"/>
    </location>
</feature>
<evidence type="ECO:0000313" key="4">
    <source>
        <dbReference type="Proteomes" id="UP000326852"/>
    </source>
</evidence>
<reference evidence="3 4" key="1">
    <citation type="submission" date="2019-08" db="EMBL/GenBank/DDBJ databases">
        <title>Arthrobacter sp. nov., isolated from plateau pika and Tibetan wild ass.</title>
        <authorList>
            <person name="Ge Y."/>
        </authorList>
    </citation>
    <scope>NUCLEOTIDE SEQUENCE [LARGE SCALE GENOMIC DNA]</scope>
    <source>
        <strain evidence="3 4">785</strain>
    </source>
</reference>